<evidence type="ECO:0000313" key="3">
    <source>
        <dbReference type="EMBL" id="PEH89416.1"/>
    </source>
</evidence>
<keyword evidence="4" id="KW-1185">Reference proteome</keyword>
<evidence type="ECO:0000256" key="1">
    <source>
        <dbReference type="SAM" id="Phobius"/>
    </source>
</evidence>
<evidence type="ECO:0000313" key="4">
    <source>
        <dbReference type="Proteomes" id="UP000220246"/>
    </source>
</evidence>
<dbReference type="InterPro" id="IPR003848">
    <property type="entry name" value="DUF218"/>
</dbReference>
<dbReference type="OrthoDB" id="9782395at2"/>
<keyword evidence="1" id="KW-0472">Membrane</keyword>
<dbReference type="InterPro" id="IPR051599">
    <property type="entry name" value="Cell_Envelope_Assoc"/>
</dbReference>
<organism evidence="3 4">
    <name type="scientific">Comamonas terrigena</name>
    <dbReference type="NCBI Taxonomy" id="32013"/>
    <lineage>
        <taxon>Bacteria</taxon>
        <taxon>Pseudomonadati</taxon>
        <taxon>Pseudomonadota</taxon>
        <taxon>Betaproteobacteria</taxon>
        <taxon>Burkholderiales</taxon>
        <taxon>Comamonadaceae</taxon>
        <taxon>Comamonas</taxon>
    </lineage>
</organism>
<dbReference type="PANTHER" id="PTHR30336">
    <property type="entry name" value="INNER MEMBRANE PROTEIN, PROBABLE PERMEASE"/>
    <property type="match status" value="1"/>
</dbReference>
<accession>A0A2A7UW37</accession>
<evidence type="ECO:0000259" key="2">
    <source>
        <dbReference type="Pfam" id="PF02698"/>
    </source>
</evidence>
<dbReference type="AlphaFoldDB" id="A0A2A7UW37"/>
<comment type="caution">
    <text evidence="3">The sequence shown here is derived from an EMBL/GenBank/DDBJ whole genome shotgun (WGS) entry which is preliminary data.</text>
</comment>
<dbReference type="Gene3D" id="3.40.50.620">
    <property type="entry name" value="HUPs"/>
    <property type="match status" value="1"/>
</dbReference>
<proteinExistence type="predicted"/>
<dbReference type="EMBL" id="PDEA01000001">
    <property type="protein sequence ID" value="PEH89416.1"/>
    <property type="molecule type" value="Genomic_DNA"/>
</dbReference>
<reference evidence="4" key="1">
    <citation type="submission" date="2017-09" db="EMBL/GenBank/DDBJ databases">
        <title>FDA dAtabase for Regulatory Grade micrObial Sequences (FDA-ARGOS): Supporting development and validation of Infectious Disease Dx tests.</title>
        <authorList>
            <person name="Minogue T."/>
            <person name="Wolcott M."/>
            <person name="Wasieloski L."/>
            <person name="Aguilar W."/>
            <person name="Moore D."/>
            <person name="Tallon L."/>
            <person name="Sadzewicz L."/>
            <person name="Ott S."/>
            <person name="Zhao X."/>
            <person name="Nagaraj S."/>
            <person name="Vavikolanu K."/>
            <person name="Aluvathingal J."/>
            <person name="Nadendla S."/>
            <person name="Sichtig H."/>
        </authorList>
    </citation>
    <scope>NUCLEOTIDE SEQUENCE [LARGE SCALE GENOMIC DNA]</scope>
    <source>
        <strain evidence="4">FDAARGOS_394</strain>
    </source>
</reference>
<feature type="domain" description="DUF218" evidence="2">
    <location>
        <begin position="121"/>
        <end position="267"/>
    </location>
</feature>
<dbReference type="PANTHER" id="PTHR30336:SF20">
    <property type="entry name" value="DUF218 DOMAIN-CONTAINING PROTEIN"/>
    <property type="match status" value="1"/>
</dbReference>
<gene>
    <name evidence="3" type="ORF">CRM82_13115</name>
</gene>
<dbReference type="STRING" id="1219032.GCA_001515545_01068"/>
<dbReference type="Proteomes" id="UP000220246">
    <property type="component" value="Unassembled WGS sequence"/>
</dbReference>
<dbReference type="CDD" id="cd06259">
    <property type="entry name" value="YdcF-like"/>
    <property type="match status" value="1"/>
</dbReference>
<keyword evidence="1" id="KW-0812">Transmembrane</keyword>
<dbReference type="GO" id="GO:0005886">
    <property type="term" value="C:plasma membrane"/>
    <property type="evidence" value="ECO:0007669"/>
    <property type="project" value="TreeGrafter"/>
</dbReference>
<dbReference type="InterPro" id="IPR014729">
    <property type="entry name" value="Rossmann-like_a/b/a_fold"/>
</dbReference>
<protein>
    <submittedName>
        <fullName evidence="3">YdcF family protein</fullName>
    </submittedName>
</protein>
<name>A0A2A7UW37_COMTR</name>
<feature type="transmembrane region" description="Helical" evidence="1">
    <location>
        <begin position="90"/>
        <end position="108"/>
    </location>
</feature>
<feature type="transmembrane region" description="Helical" evidence="1">
    <location>
        <begin position="27"/>
        <end position="45"/>
    </location>
</feature>
<dbReference type="Pfam" id="PF02698">
    <property type="entry name" value="DUF218"/>
    <property type="match status" value="1"/>
</dbReference>
<feature type="transmembrane region" description="Helical" evidence="1">
    <location>
        <begin position="51"/>
        <end position="69"/>
    </location>
</feature>
<sequence length="278" mass="30456">MYLKAPLATLSSSTSSRSPGQRLQRTLLSLVSAVLLADAVVLMMWNHFNVGVVVPGALGAVGALLAWLWPEVQRWRHSKRSHAALWKWGWILLALWVLSVLIFWSRLLGVGVPPVQVPAVEAIVVLGSGTQDGRPRPVLQERLDTAAQLARLQPMALIAVCGGIDWGETESEAAVMARYLIERHSISPERLVMEGESTSTELNLQLSRPLLQERGVDATAPMAMVSSDFHLMRAMGIAHRQGLTGMVPVAAPIPLATRYNAWLREYFAMLSSWALGEV</sequence>
<keyword evidence="1" id="KW-1133">Transmembrane helix</keyword>